<feature type="domain" description="HTH La-type RNA-binding" evidence="4">
    <location>
        <begin position="242"/>
        <end position="331"/>
    </location>
</feature>
<dbReference type="SMART" id="SM00715">
    <property type="entry name" value="LA"/>
    <property type="match status" value="1"/>
</dbReference>
<evidence type="ECO:0000313" key="5">
    <source>
        <dbReference type="EMBL" id="GIX94890.1"/>
    </source>
</evidence>
<dbReference type="Pfam" id="PF21071">
    <property type="entry name" value="LARP1_HEAT"/>
    <property type="match status" value="1"/>
</dbReference>
<dbReference type="GO" id="GO:0045727">
    <property type="term" value="P:positive regulation of translation"/>
    <property type="evidence" value="ECO:0007669"/>
    <property type="project" value="TreeGrafter"/>
</dbReference>
<dbReference type="Gene3D" id="1.10.10.10">
    <property type="entry name" value="Winged helix-like DNA-binding domain superfamily/Winged helix DNA-binding domain"/>
    <property type="match status" value="1"/>
</dbReference>
<dbReference type="EMBL" id="BPLQ01002671">
    <property type="protein sequence ID" value="GIX94890.1"/>
    <property type="molecule type" value="Genomic_DNA"/>
</dbReference>
<dbReference type="GO" id="GO:0005829">
    <property type="term" value="C:cytosol"/>
    <property type="evidence" value="ECO:0007669"/>
    <property type="project" value="TreeGrafter"/>
</dbReference>
<feature type="region of interest" description="Disordered" evidence="3">
    <location>
        <begin position="59"/>
        <end position="204"/>
    </location>
</feature>
<dbReference type="InterPro" id="IPR006607">
    <property type="entry name" value="DM15"/>
</dbReference>
<dbReference type="InterPro" id="IPR036390">
    <property type="entry name" value="WH_DNA-bd_sf"/>
</dbReference>
<name>A0AAV4PG57_9ARAC</name>
<feature type="compositionally biased region" description="Basic and acidic residues" evidence="3">
    <location>
        <begin position="161"/>
        <end position="183"/>
    </location>
</feature>
<comment type="caution">
    <text evidence="6">The sequence shown here is derived from an EMBL/GenBank/DDBJ whole genome shotgun (WGS) entry which is preliminary data.</text>
</comment>
<evidence type="ECO:0000256" key="3">
    <source>
        <dbReference type="SAM" id="MobiDB-lite"/>
    </source>
</evidence>
<dbReference type="Proteomes" id="UP001054837">
    <property type="component" value="Unassembled WGS sequence"/>
</dbReference>
<feature type="compositionally biased region" description="Polar residues" evidence="3">
    <location>
        <begin position="359"/>
        <end position="372"/>
    </location>
</feature>
<dbReference type="InterPro" id="IPR045180">
    <property type="entry name" value="La_dom_prot"/>
</dbReference>
<dbReference type="PROSITE" id="PS50961">
    <property type="entry name" value="HTH_LA"/>
    <property type="match status" value="1"/>
</dbReference>
<protein>
    <submittedName>
        <fullName evidence="6">La-related protein 1</fullName>
    </submittedName>
</protein>
<feature type="compositionally biased region" description="Polar residues" evidence="3">
    <location>
        <begin position="979"/>
        <end position="1002"/>
    </location>
</feature>
<dbReference type="SUPFAM" id="SSF46785">
    <property type="entry name" value="Winged helix' DNA-binding domain"/>
    <property type="match status" value="1"/>
</dbReference>
<evidence type="ECO:0000256" key="1">
    <source>
        <dbReference type="ARBA" id="ARBA00022884"/>
    </source>
</evidence>
<dbReference type="EMBL" id="BPLQ01002671">
    <property type="protein sequence ID" value="GIX94904.1"/>
    <property type="molecule type" value="Genomic_DNA"/>
</dbReference>
<accession>A0AAV4PG57</accession>
<sequence>MRTKNRRIRSDLILPMHKSVRRDEVSTKYSQLEISLFINTFILKGECELLFNTKMEAQDVKETSKEDSKSLSEWPTLGEVHMNEKQASGSANAVHVRNSKEQSPNDNGVDDDSAKENQESSKSNIGAQTRKKGSKQKWVPLDVETLKGDKRKLTRNGKAFANKDDFNGERRKFDDSKKSENNKNRNSNPRQRGKKGRGYNGEWNRKRRGYSQEEVYFPEMNGYMPQDIAYYSYCPYFWNGYSIPEDALKDSLKKQIEYYFSEENLQKDFFMRRRMNAEGYIPIALIASFHRVQSQTQDINKVLEAVSTSDMLELGECPEKGPVVRTVVKPEQWPIHDALSTEFHDVPVVVPGKKFSIPGDSSDSAECNSKPNEPQLKTGVLPKNGSRKESRWRTKSTSAMKEIKEENSKMSGDELDFKFDEELNNESFGEKGDKKEMTKAGYELSDQDVNKLIIVTQTPGNRKNDKINKSSFPSYVMSQEMATAINDGLRYYEQDLIGRYHGDLGYQGAGLYYGSMGLTSPGIPMPMSEHQMQGKWPFPPNAINERFYPVMRNNSFSADTQRQRFQKMRSNSDAMGQHVGWVMDIKEHPSRSRTNSSSESIISPGSYGSTPQLLPAFEHPSHALLKENGFTQVDYHKYRSRCLKERKILGIGQSQEMNTLFRFWSFFLRDHFNRKMYDEFRKLATEDANHKYRYGLECLFRFFSYGLEKHFRDDVYEDFQSETLKDLQNGYLYGLEKFWAFLEYSGKKDTLKVDPVLKATLQRFKTVEDFRAYECSFATGPTVERHRNLSESSGSRQNKSFDSRSRRNTISAADTSRRRKGSGSKSDQKKNSMQIKQTPSTTENATSDSIVHSSSEKNQIQEVSKSETSVQNSLPNKSNDSIVPDPEILSKGSPSAIELNSTGVSNITLDQNATSDSNSLLDVNESSISIKNSNNSATSDHLEDVKSDLINLQKENSSSDLETCSNNIALTKVNAKSSDETNIPKQISPENETTPSTLNTEELGNDISPTIKPDGFKGLFQEGVQIFFHPLFQTSSCYKLMQFCDKDIFILVTEL</sequence>
<evidence type="ECO:0000256" key="2">
    <source>
        <dbReference type="PROSITE-ProRule" id="PRU00332"/>
    </source>
</evidence>
<dbReference type="InterPro" id="IPR036388">
    <property type="entry name" value="WH-like_DNA-bd_sf"/>
</dbReference>
<feature type="compositionally biased region" description="Basic and acidic residues" evidence="3">
    <location>
        <begin position="401"/>
        <end position="411"/>
    </location>
</feature>
<gene>
    <name evidence="6" type="primary">LARP1</name>
    <name evidence="5" type="ORF">CDAR_560651</name>
    <name evidence="6" type="ORF">CDAR_560741</name>
</gene>
<dbReference type="GO" id="GO:0010494">
    <property type="term" value="C:cytoplasmic stress granule"/>
    <property type="evidence" value="ECO:0007669"/>
    <property type="project" value="TreeGrafter"/>
</dbReference>
<dbReference type="GO" id="GO:0000339">
    <property type="term" value="F:RNA cap binding"/>
    <property type="evidence" value="ECO:0007669"/>
    <property type="project" value="InterPro"/>
</dbReference>
<feature type="compositionally biased region" description="Polar residues" evidence="3">
    <location>
        <begin position="831"/>
        <end position="881"/>
    </location>
</feature>
<dbReference type="AlphaFoldDB" id="A0AAV4PG57"/>
<proteinExistence type="predicted"/>
<evidence type="ECO:0000313" key="7">
    <source>
        <dbReference type="Proteomes" id="UP001054837"/>
    </source>
</evidence>
<reference evidence="6 7" key="1">
    <citation type="submission" date="2021-06" db="EMBL/GenBank/DDBJ databases">
        <title>Caerostris darwini draft genome.</title>
        <authorList>
            <person name="Kono N."/>
            <person name="Arakawa K."/>
        </authorList>
    </citation>
    <scope>NUCLEOTIDE SEQUENCE [LARGE SCALE GENOMIC DNA]</scope>
</reference>
<dbReference type="PANTHER" id="PTHR22792:SF132">
    <property type="entry name" value="LA-RELATED PROTEIN 1"/>
    <property type="match status" value="1"/>
</dbReference>
<dbReference type="PANTHER" id="PTHR22792">
    <property type="entry name" value="LUPUS LA PROTEIN-RELATED"/>
    <property type="match status" value="1"/>
</dbReference>
<keyword evidence="7" id="KW-1185">Reference proteome</keyword>
<dbReference type="GO" id="GO:0048255">
    <property type="term" value="P:mRNA stabilization"/>
    <property type="evidence" value="ECO:0007669"/>
    <property type="project" value="InterPro"/>
</dbReference>
<feature type="region of interest" description="Disordered" evidence="3">
    <location>
        <begin position="979"/>
        <end position="1003"/>
    </location>
</feature>
<dbReference type="InterPro" id="IPR006630">
    <property type="entry name" value="La_HTH"/>
</dbReference>
<dbReference type="SMART" id="SM00684">
    <property type="entry name" value="DM15"/>
    <property type="match status" value="3"/>
</dbReference>
<feature type="region of interest" description="Disordered" evidence="3">
    <location>
        <begin position="354"/>
        <end position="411"/>
    </location>
</feature>
<organism evidence="6 7">
    <name type="scientific">Caerostris darwini</name>
    <dbReference type="NCBI Taxonomy" id="1538125"/>
    <lineage>
        <taxon>Eukaryota</taxon>
        <taxon>Metazoa</taxon>
        <taxon>Ecdysozoa</taxon>
        <taxon>Arthropoda</taxon>
        <taxon>Chelicerata</taxon>
        <taxon>Arachnida</taxon>
        <taxon>Araneae</taxon>
        <taxon>Araneomorphae</taxon>
        <taxon>Entelegynae</taxon>
        <taxon>Araneoidea</taxon>
        <taxon>Araneidae</taxon>
        <taxon>Caerostris</taxon>
    </lineage>
</organism>
<dbReference type="Pfam" id="PF05383">
    <property type="entry name" value="La"/>
    <property type="match status" value="1"/>
</dbReference>
<evidence type="ECO:0000259" key="4">
    <source>
        <dbReference type="PROSITE" id="PS50961"/>
    </source>
</evidence>
<feature type="compositionally biased region" description="Basic and acidic residues" evidence="3">
    <location>
        <begin position="59"/>
        <end position="70"/>
    </location>
</feature>
<feature type="region of interest" description="Disordered" evidence="3">
    <location>
        <begin position="784"/>
        <end position="895"/>
    </location>
</feature>
<evidence type="ECO:0000313" key="6">
    <source>
        <dbReference type="EMBL" id="GIX94904.1"/>
    </source>
</evidence>
<keyword evidence="1 2" id="KW-0694">RNA-binding</keyword>